<keyword evidence="5" id="KW-0418">Kinase</keyword>
<organism evidence="8 9">
    <name type="scientific">Nonomuraea mesophila</name>
    <dbReference type="NCBI Taxonomy" id="2530382"/>
    <lineage>
        <taxon>Bacteria</taxon>
        <taxon>Bacillati</taxon>
        <taxon>Actinomycetota</taxon>
        <taxon>Actinomycetes</taxon>
        <taxon>Streptosporangiales</taxon>
        <taxon>Streptosporangiaceae</taxon>
        <taxon>Nonomuraea</taxon>
    </lineage>
</organism>
<gene>
    <name evidence="8" type="ORF">E1295_32390</name>
</gene>
<dbReference type="InterPro" id="IPR004358">
    <property type="entry name" value="Sig_transdc_His_kin-like_C"/>
</dbReference>
<dbReference type="PROSITE" id="PS50109">
    <property type="entry name" value="HIS_KIN"/>
    <property type="match status" value="1"/>
</dbReference>
<dbReference type="SUPFAM" id="SSF55874">
    <property type="entry name" value="ATPase domain of HSP90 chaperone/DNA topoisomerase II/histidine kinase"/>
    <property type="match status" value="1"/>
</dbReference>
<evidence type="ECO:0000259" key="7">
    <source>
        <dbReference type="PROSITE" id="PS50109"/>
    </source>
</evidence>
<dbReference type="InterPro" id="IPR036890">
    <property type="entry name" value="HATPase_C_sf"/>
</dbReference>
<dbReference type="PANTHER" id="PTHR44936">
    <property type="entry name" value="SENSOR PROTEIN CREC"/>
    <property type="match status" value="1"/>
</dbReference>
<accession>A0A4R5EXU4</accession>
<dbReference type="GO" id="GO:0005524">
    <property type="term" value="F:ATP binding"/>
    <property type="evidence" value="ECO:0007669"/>
    <property type="project" value="UniProtKB-KW"/>
</dbReference>
<dbReference type="Pfam" id="PF02518">
    <property type="entry name" value="HATPase_c"/>
    <property type="match status" value="1"/>
</dbReference>
<dbReference type="PANTHER" id="PTHR44936:SF9">
    <property type="entry name" value="SENSOR PROTEIN CREC"/>
    <property type="match status" value="1"/>
</dbReference>
<dbReference type="EC" id="2.7.13.3" evidence="2"/>
<reference evidence="8 9" key="1">
    <citation type="submission" date="2019-03" db="EMBL/GenBank/DDBJ databases">
        <title>Draft genome sequences of novel Actinobacteria.</title>
        <authorList>
            <person name="Sahin N."/>
            <person name="Ay H."/>
            <person name="Saygin H."/>
        </authorList>
    </citation>
    <scope>NUCLEOTIDE SEQUENCE [LARGE SCALE GENOMIC DNA]</scope>
    <source>
        <strain evidence="8 9">6K102</strain>
    </source>
</reference>
<keyword evidence="8" id="KW-0067">ATP-binding</keyword>
<dbReference type="GO" id="GO:0004673">
    <property type="term" value="F:protein histidine kinase activity"/>
    <property type="evidence" value="ECO:0007669"/>
    <property type="project" value="UniProtKB-EC"/>
</dbReference>
<evidence type="ECO:0000256" key="5">
    <source>
        <dbReference type="ARBA" id="ARBA00022777"/>
    </source>
</evidence>
<dbReference type="Gene3D" id="3.30.565.10">
    <property type="entry name" value="Histidine kinase-like ATPase, C-terminal domain"/>
    <property type="match status" value="1"/>
</dbReference>
<dbReference type="InterPro" id="IPR003594">
    <property type="entry name" value="HATPase_dom"/>
</dbReference>
<evidence type="ECO:0000256" key="2">
    <source>
        <dbReference type="ARBA" id="ARBA00012438"/>
    </source>
</evidence>
<dbReference type="RefSeq" id="WP_132636344.1">
    <property type="nucleotide sequence ID" value="NZ_SMLD01000112.1"/>
</dbReference>
<evidence type="ECO:0000313" key="9">
    <source>
        <dbReference type="Proteomes" id="UP000295136"/>
    </source>
</evidence>
<evidence type="ECO:0000256" key="1">
    <source>
        <dbReference type="ARBA" id="ARBA00000085"/>
    </source>
</evidence>
<dbReference type="CDD" id="cd00075">
    <property type="entry name" value="HATPase"/>
    <property type="match status" value="1"/>
</dbReference>
<dbReference type="InterPro" id="IPR005467">
    <property type="entry name" value="His_kinase_dom"/>
</dbReference>
<name>A0A4R5EXU4_9ACTN</name>
<dbReference type="Proteomes" id="UP000295136">
    <property type="component" value="Unassembled WGS sequence"/>
</dbReference>
<evidence type="ECO:0000256" key="3">
    <source>
        <dbReference type="ARBA" id="ARBA00022553"/>
    </source>
</evidence>
<dbReference type="InterPro" id="IPR050980">
    <property type="entry name" value="2C_sensor_his_kinase"/>
</dbReference>
<feature type="non-terminal residue" evidence="8">
    <location>
        <position position="1"/>
    </location>
</feature>
<evidence type="ECO:0000256" key="6">
    <source>
        <dbReference type="ARBA" id="ARBA00023012"/>
    </source>
</evidence>
<keyword evidence="3" id="KW-0597">Phosphoprotein</keyword>
<keyword evidence="9" id="KW-1185">Reference proteome</keyword>
<evidence type="ECO:0000313" key="8">
    <source>
        <dbReference type="EMBL" id="TDE39909.1"/>
    </source>
</evidence>
<feature type="domain" description="Histidine kinase" evidence="7">
    <location>
        <begin position="1"/>
        <end position="86"/>
    </location>
</feature>
<keyword evidence="6" id="KW-0902">Two-component regulatory system</keyword>
<keyword evidence="4" id="KW-0808">Transferase</keyword>
<evidence type="ECO:0000256" key="4">
    <source>
        <dbReference type="ARBA" id="ARBA00022679"/>
    </source>
</evidence>
<sequence length="98" mass="9857">SGAGGVVTIIVRDDGQGIDPSERTQALRRFWRSPRHQNVPGTGLGLAICADLVGAAGGELQLEDGLPRPDGSGHGFAAVVALPAVPRVPSSAEAPAPA</sequence>
<keyword evidence="8" id="KW-0547">Nucleotide-binding</keyword>
<dbReference type="EMBL" id="SMLD01000112">
    <property type="protein sequence ID" value="TDE39909.1"/>
    <property type="molecule type" value="Genomic_DNA"/>
</dbReference>
<protein>
    <recommendedName>
        <fullName evidence="2">histidine kinase</fullName>
        <ecNumber evidence="2">2.7.13.3</ecNumber>
    </recommendedName>
</protein>
<dbReference type="PRINTS" id="PR00344">
    <property type="entry name" value="BCTRLSENSOR"/>
</dbReference>
<dbReference type="AlphaFoldDB" id="A0A4R5EXU4"/>
<proteinExistence type="predicted"/>
<dbReference type="GO" id="GO:0000160">
    <property type="term" value="P:phosphorelay signal transduction system"/>
    <property type="evidence" value="ECO:0007669"/>
    <property type="project" value="UniProtKB-KW"/>
</dbReference>
<comment type="caution">
    <text evidence="8">The sequence shown here is derived from an EMBL/GenBank/DDBJ whole genome shotgun (WGS) entry which is preliminary data.</text>
</comment>
<comment type="catalytic activity">
    <reaction evidence="1">
        <text>ATP + protein L-histidine = ADP + protein N-phospho-L-histidine.</text>
        <dbReference type="EC" id="2.7.13.3"/>
    </reaction>
</comment>